<comment type="caution">
    <text evidence="1">The sequence shown here is derived from an EMBL/GenBank/DDBJ whole genome shotgun (WGS) entry which is preliminary data.</text>
</comment>
<name>A0A6N8L231_9SPHI</name>
<sequence>MVTISVASQLKKLPTAVSVFPEQWDSISKEVFFINRKNAKLLLPNIDSELFHTLEETKIINNDLKTIINNIEKIVQRFNLDNTDFSSTTVINEYKRLYFSNGKKERS</sequence>
<accession>A0A6N8L231</accession>
<reference evidence="1 2" key="1">
    <citation type="submission" date="2019-12" db="EMBL/GenBank/DDBJ databases">
        <authorList>
            <person name="Dong K."/>
        </authorList>
    </citation>
    <scope>NUCLEOTIDE SEQUENCE [LARGE SCALE GENOMIC DNA]</scope>
    <source>
        <strain evidence="1 2">JCM 31225</strain>
    </source>
</reference>
<protein>
    <submittedName>
        <fullName evidence="1">Uncharacterized protein</fullName>
    </submittedName>
</protein>
<dbReference type="Proteomes" id="UP000435036">
    <property type="component" value="Unassembled WGS sequence"/>
</dbReference>
<dbReference type="AlphaFoldDB" id="A0A6N8L231"/>
<evidence type="ECO:0000313" key="2">
    <source>
        <dbReference type="Proteomes" id="UP000435036"/>
    </source>
</evidence>
<evidence type="ECO:0000313" key="1">
    <source>
        <dbReference type="EMBL" id="MVZ63795.1"/>
    </source>
</evidence>
<proteinExistence type="predicted"/>
<keyword evidence="2" id="KW-1185">Reference proteome</keyword>
<organism evidence="1 2">
    <name type="scientific">Sphingobacterium humi</name>
    <dbReference type="NCBI Taxonomy" id="1796905"/>
    <lineage>
        <taxon>Bacteria</taxon>
        <taxon>Pseudomonadati</taxon>
        <taxon>Bacteroidota</taxon>
        <taxon>Sphingobacteriia</taxon>
        <taxon>Sphingobacteriales</taxon>
        <taxon>Sphingobacteriaceae</taxon>
        <taxon>Sphingobacterium</taxon>
    </lineage>
</organism>
<gene>
    <name evidence="1" type="ORF">GQF63_17360</name>
</gene>
<dbReference type="EMBL" id="WSQA01000015">
    <property type="protein sequence ID" value="MVZ63795.1"/>
    <property type="molecule type" value="Genomic_DNA"/>
</dbReference>